<accession>A0A9X2DLJ5</accession>
<evidence type="ECO:0000313" key="1">
    <source>
        <dbReference type="EMBL" id="MCM3712976.1"/>
    </source>
</evidence>
<organism evidence="1 2">
    <name type="scientific">Halalkalibacter oceani</name>
    <dbReference type="NCBI Taxonomy" id="1653776"/>
    <lineage>
        <taxon>Bacteria</taxon>
        <taxon>Bacillati</taxon>
        <taxon>Bacillota</taxon>
        <taxon>Bacilli</taxon>
        <taxon>Bacillales</taxon>
        <taxon>Bacillaceae</taxon>
        <taxon>Halalkalibacter</taxon>
    </lineage>
</organism>
<dbReference type="SUPFAM" id="SSF52317">
    <property type="entry name" value="Class I glutamine amidotransferase-like"/>
    <property type="match status" value="1"/>
</dbReference>
<dbReference type="CDD" id="cd03143">
    <property type="entry name" value="A4_beta-galactosidase_middle_domain"/>
    <property type="match status" value="1"/>
</dbReference>
<keyword evidence="2" id="KW-1185">Reference proteome</keyword>
<dbReference type="EMBL" id="JAMBOL010000002">
    <property type="protein sequence ID" value="MCM3712976.1"/>
    <property type="molecule type" value="Genomic_DNA"/>
</dbReference>
<dbReference type="Proteomes" id="UP001139179">
    <property type="component" value="Unassembled WGS sequence"/>
</dbReference>
<dbReference type="RefSeq" id="WP_251221826.1">
    <property type="nucleotide sequence ID" value="NZ_JAMBOL010000002.1"/>
</dbReference>
<dbReference type="Pfam" id="PF14871">
    <property type="entry name" value="GHL6"/>
    <property type="match status" value="1"/>
</dbReference>
<dbReference type="Gene3D" id="3.20.20.80">
    <property type="entry name" value="Glycosidases"/>
    <property type="match status" value="1"/>
</dbReference>
<gene>
    <name evidence="1" type="ORF">M3202_02700</name>
</gene>
<dbReference type="SUPFAM" id="SSF51445">
    <property type="entry name" value="(Trans)glycosidases"/>
    <property type="match status" value="1"/>
</dbReference>
<evidence type="ECO:0000313" key="2">
    <source>
        <dbReference type="Proteomes" id="UP001139179"/>
    </source>
</evidence>
<proteinExistence type="predicted"/>
<sequence>MDWMADMMRGVHLDFHMPEFPREAIKNFNAIEHVAELKRANVNVVAVFTKCHFGNAFYNTKIGHKHSGLETDYFGDVLEEAHKQGIKVLAYYSLGTDEHAVTHNPDWYQIDENGNKRDGNGTVWHMPCINSPYKEELAIPQIKEFTEKYDIDGVYIDIPYIVHHTCFCRSCKKKFKQEYGRELTRDLLEENREMVVSFGQKSAARCLKEIRHAVKEIKNVPIFINGAWKMGEPEIVNQQSDIGVWESQPANGSYLYTSMKSRYARQLDRPMLIQTVRFTEGWGLMSCKTAEQLKYESATIMANGGIVNIGDQVMPDGTLQKGAYDILKEVFEFVEQREEYAVRQRSIPHIALIANYTSQRYWDNGDFATLGASKMLIEGHQQFDIYYNDQFKNLDNYKVVILPETVRLNEKSIEQIIDFVHRGGLLLASQNAVLQFNEPVRSDLFGVEFHEYSTYSFTYMTEHADLWKGTAAIPQLVDGEVLKMFPATAEILSKIQWPCGESVPPRAFRHPMPPPGDVSIFPAISLNHYGKGKAIFFAAPIFESYWNTNHFWVKNIFNNCLDFYDDSKPYELDGFPTLEVNLAEKNGKQYLHLINYQSSHMGNRQQSIYEPIEQINPVHDVKITWNGSVDKVLLLPERKELSFTVQENKVEITIPRIHIYSILELS</sequence>
<comment type="caution">
    <text evidence="1">The sequence shown here is derived from an EMBL/GenBank/DDBJ whole genome shotgun (WGS) entry which is preliminary data.</text>
</comment>
<name>A0A9X2DLJ5_9BACI</name>
<dbReference type="Gene3D" id="3.40.50.880">
    <property type="match status" value="1"/>
</dbReference>
<protein>
    <submittedName>
        <fullName evidence="1">Alpha-L-fucosidase</fullName>
    </submittedName>
</protein>
<dbReference type="InterPro" id="IPR028212">
    <property type="entry name" value="GHL6"/>
</dbReference>
<dbReference type="InterPro" id="IPR017853">
    <property type="entry name" value="GH"/>
</dbReference>
<dbReference type="InterPro" id="IPR029062">
    <property type="entry name" value="Class_I_gatase-like"/>
</dbReference>
<dbReference type="AlphaFoldDB" id="A0A9X2DLJ5"/>
<reference evidence="1" key="1">
    <citation type="submission" date="2022-05" db="EMBL/GenBank/DDBJ databases">
        <title>Comparative Genomics of Spacecraft Associated Microbes.</title>
        <authorList>
            <person name="Tran M.T."/>
            <person name="Wright A."/>
            <person name="Seuylemezian A."/>
            <person name="Eisen J."/>
            <person name="Coil D."/>
        </authorList>
    </citation>
    <scope>NUCLEOTIDE SEQUENCE</scope>
    <source>
        <strain evidence="1">214.1.1</strain>
    </source>
</reference>